<reference evidence="3" key="1">
    <citation type="submission" date="2022-08" db="EMBL/GenBank/DDBJ databases">
        <authorList>
            <consortium name="DOE Joint Genome Institute"/>
            <person name="Min B."/>
            <person name="Riley R."/>
            <person name="Sierra-Patev S."/>
            <person name="Naranjo-Ortiz M."/>
            <person name="Looney B."/>
            <person name="Konkel Z."/>
            <person name="Slot J.C."/>
            <person name="Sakamoto Y."/>
            <person name="Steenwyk J.L."/>
            <person name="Rokas A."/>
            <person name="Carro J."/>
            <person name="Camarero S."/>
            <person name="Ferreira P."/>
            <person name="Molpeceres G."/>
            <person name="Ruiz-Duenas F.J."/>
            <person name="Serrano A."/>
            <person name="Henrissat B."/>
            <person name="Drula E."/>
            <person name="Hughes K.W."/>
            <person name="Mata J.L."/>
            <person name="Ishikawa N.K."/>
            <person name="Vargas-Isla R."/>
            <person name="Ushijima S."/>
            <person name="Smith C.A."/>
            <person name="Ahrendt S."/>
            <person name="Andreopoulos W."/>
            <person name="He G."/>
            <person name="Labutti K."/>
            <person name="Lipzen A."/>
            <person name="Ng V."/>
            <person name="Sandor L."/>
            <person name="Barry K."/>
            <person name="Martinez A.T."/>
            <person name="Xiao Y."/>
            <person name="Gibbons J.G."/>
            <person name="Terashima K."/>
            <person name="Hibbett D.S."/>
            <person name="Grigoriev I.V."/>
        </authorList>
    </citation>
    <scope>NUCLEOTIDE SEQUENCE</scope>
    <source>
        <strain evidence="3">TFB7829</strain>
    </source>
</reference>
<sequence length="368" mass="39822">MSFSIPFREFARLKLVASMSPEGDTSMKFEPSPAPLIVDDVGSNAVFHFQSNLCNGINTLTIYVTSSSGLVDSRPTPASGSVSQAPDRSDVTVAPSPGGGCLDTLDSSFGWVKETASLDPLFSQFQTSSFSQNTPDVSLAPTIDLIPHSESNQGYNEVIQEYEENVNTLTSGFPSWADPSIFAMPFPDYPSNSIPSSSSSLPTTPSASSTTSPASDFSEISMDDLVSASSPEASCQCPRNLSIAPKRVTSSSSLVHRHRDTSTSHSRLQSQPNSYHNHSRSHGNPAVPKTSFPCTFAPCPEVFSRKHDRMRHEVAQHGLQCQWVCDRCRKFFSSDKTLAKHRCNVNMIDVRWTAPTRANTGQDGAGSV</sequence>
<accession>A0AA38PUT7</accession>
<dbReference type="AlphaFoldDB" id="A0AA38PUT7"/>
<gene>
    <name evidence="3" type="ORF">F5890DRAFT_1534295</name>
</gene>
<dbReference type="InterPro" id="IPR013087">
    <property type="entry name" value="Znf_C2H2_type"/>
</dbReference>
<evidence type="ECO:0000313" key="4">
    <source>
        <dbReference type="Proteomes" id="UP001163850"/>
    </source>
</evidence>
<feature type="region of interest" description="Disordered" evidence="1">
    <location>
        <begin position="193"/>
        <end position="217"/>
    </location>
</feature>
<feature type="region of interest" description="Disordered" evidence="1">
    <location>
        <begin position="248"/>
        <end position="287"/>
    </location>
</feature>
<dbReference type="PROSITE" id="PS00028">
    <property type="entry name" value="ZINC_FINGER_C2H2_1"/>
    <property type="match status" value="1"/>
</dbReference>
<feature type="region of interest" description="Disordered" evidence="1">
    <location>
        <begin position="70"/>
        <end position="92"/>
    </location>
</feature>
<protein>
    <recommendedName>
        <fullName evidence="2">C2H2-type domain-containing protein</fullName>
    </recommendedName>
</protein>
<comment type="caution">
    <text evidence="3">The sequence shown here is derived from an EMBL/GenBank/DDBJ whole genome shotgun (WGS) entry which is preliminary data.</text>
</comment>
<feature type="compositionally biased region" description="Polar residues" evidence="1">
    <location>
        <begin position="70"/>
        <end position="86"/>
    </location>
</feature>
<feature type="domain" description="C2H2-type" evidence="2">
    <location>
        <begin position="294"/>
        <end position="317"/>
    </location>
</feature>
<feature type="compositionally biased region" description="Low complexity" evidence="1">
    <location>
        <begin position="193"/>
        <end position="215"/>
    </location>
</feature>
<proteinExistence type="predicted"/>
<dbReference type="Proteomes" id="UP001163850">
    <property type="component" value="Unassembled WGS sequence"/>
</dbReference>
<evidence type="ECO:0000313" key="3">
    <source>
        <dbReference type="EMBL" id="KAJ3981653.1"/>
    </source>
</evidence>
<name>A0AA38PUT7_9AGAR</name>
<evidence type="ECO:0000259" key="2">
    <source>
        <dbReference type="PROSITE" id="PS00028"/>
    </source>
</evidence>
<organism evidence="3 4">
    <name type="scientific">Lentinula detonsa</name>
    <dbReference type="NCBI Taxonomy" id="2804962"/>
    <lineage>
        <taxon>Eukaryota</taxon>
        <taxon>Fungi</taxon>
        <taxon>Dikarya</taxon>
        <taxon>Basidiomycota</taxon>
        <taxon>Agaricomycotina</taxon>
        <taxon>Agaricomycetes</taxon>
        <taxon>Agaricomycetidae</taxon>
        <taxon>Agaricales</taxon>
        <taxon>Marasmiineae</taxon>
        <taxon>Omphalotaceae</taxon>
        <taxon>Lentinula</taxon>
    </lineage>
</organism>
<feature type="compositionally biased region" description="Polar residues" evidence="1">
    <location>
        <begin position="263"/>
        <end position="276"/>
    </location>
</feature>
<evidence type="ECO:0000256" key="1">
    <source>
        <dbReference type="SAM" id="MobiDB-lite"/>
    </source>
</evidence>
<dbReference type="EMBL" id="MU802102">
    <property type="protein sequence ID" value="KAJ3981653.1"/>
    <property type="molecule type" value="Genomic_DNA"/>
</dbReference>